<dbReference type="Pfam" id="PF16119">
    <property type="entry name" value="DUF4835"/>
    <property type="match status" value="1"/>
</dbReference>
<gene>
    <name evidence="2" type="ORF">GJV76_09595</name>
</gene>
<evidence type="ECO:0000313" key="3">
    <source>
        <dbReference type="Proteomes" id="UP000438760"/>
    </source>
</evidence>
<protein>
    <submittedName>
        <fullName evidence="2">DUF4835 family protein</fullName>
    </submittedName>
</protein>
<feature type="chain" id="PRO_5026174911" evidence="1">
    <location>
        <begin position="25"/>
        <end position="294"/>
    </location>
</feature>
<name>A0A6I3LM47_9FLAO</name>
<proteinExistence type="predicted"/>
<sequence length="294" mass="33247">MNKLIWLISCFFLMINSYSQELHATVNINHSQVGNSNQAYFKNLEKSLQEFINNTSWGSKKYNAVEKVDCVFILTVTSYNNNLIGGSMQVQATRPIYNSSYSSPILNFNDKDISFSYIEFENLFYNPNSFDSNLTSLIAFYANMILGLDADSFQLEGGSEFYQNASSIVSIAQQSGAKGWKQGDGTNTRYYLVNDVIAGTGMPYRKALYNYHLKGLDVMSSNLENGRDGIFKSLQDLEVLHKNRPGSFLMRIFFDAKTEELSNIYSGVTDKNKKLVIELLNKLAPLNSAKWNNL</sequence>
<organism evidence="2 3">
    <name type="scientific">Myroides albus</name>
    <dbReference type="NCBI Taxonomy" id="2562892"/>
    <lineage>
        <taxon>Bacteria</taxon>
        <taxon>Pseudomonadati</taxon>
        <taxon>Bacteroidota</taxon>
        <taxon>Flavobacteriia</taxon>
        <taxon>Flavobacteriales</taxon>
        <taxon>Flavobacteriaceae</taxon>
        <taxon>Myroides</taxon>
    </lineage>
</organism>
<dbReference type="RefSeq" id="WP_155092396.1">
    <property type="nucleotide sequence ID" value="NZ_CP102754.1"/>
</dbReference>
<dbReference type="EMBL" id="WMJX01000018">
    <property type="protein sequence ID" value="MTG98370.1"/>
    <property type="molecule type" value="Genomic_DNA"/>
</dbReference>
<reference evidence="2 3" key="1">
    <citation type="submission" date="2019-11" db="EMBL/GenBank/DDBJ databases">
        <title>Genome of Strain BIT-d1.</title>
        <authorList>
            <person name="Yang Y."/>
        </authorList>
    </citation>
    <scope>NUCLEOTIDE SEQUENCE [LARGE SCALE GENOMIC DNA]</scope>
    <source>
        <strain evidence="2 3">BIT-d1</strain>
    </source>
</reference>
<dbReference type="InterPro" id="IPR032274">
    <property type="entry name" value="DUF4835"/>
</dbReference>
<evidence type="ECO:0000256" key="1">
    <source>
        <dbReference type="SAM" id="SignalP"/>
    </source>
</evidence>
<comment type="caution">
    <text evidence="2">The sequence shown here is derived from an EMBL/GenBank/DDBJ whole genome shotgun (WGS) entry which is preliminary data.</text>
</comment>
<dbReference type="OrthoDB" id="9773381at2"/>
<keyword evidence="1" id="KW-0732">Signal</keyword>
<keyword evidence="3" id="KW-1185">Reference proteome</keyword>
<evidence type="ECO:0000313" key="2">
    <source>
        <dbReference type="EMBL" id="MTG98370.1"/>
    </source>
</evidence>
<dbReference type="AlphaFoldDB" id="A0A6I3LM47"/>
<feature type="signal peptide" evidence="1">
    <location>
        <begin position="1"/>
        <end position="24"/>
    </location>
</feature>
<dbReference type="Proteomes" id="UP000438760">
    <property type="component" value="Unassembled WGS sequence"/>
</dbReference>
<accession>A0A6I3LM47</accession>